<protein>
    <submittedName>
        <fullName evidence="1">Uncharacterized protein</fullName>
    </submittedName>
</protein>
<proteinExistence type="predicted"/>
<comment type="caution">
    <text evidence="1">The sequence shown here is derived from an EMBL/GenBank/DDBJ whole genome shotgun (WGS) entry which is preliminary data.</text>
</comment>
<sequence>MFGDQFVPLSDGRLLTLVSGDVSAYLGVLDPTAGTLEQYGPEPSTRAEFDGFGERVLLHRSGDTMLWGALP</sequence>
<dbReference type="EMBL" id="PVNL01000087">
    <property type="protein sequence ID" value="PRQ05976.1"/>
    <property type="molecule type" value="Genomic_DNA"/>
</dbReference>
<gene>
    <name evidence="1" type="ORF">ENSA7_43370</name>
</gene>
<evidence type="ECO:0000313" key="1">
    <source>
        <dbReference type="EMBL" id="PRQ05976.1"/>
    </source>
</evidence>
<evidence type="ECO:0000313" key="2">
    <source>
        <dbReference type="Proteomes" id="UP000238823"/>
    </source>
</evidence>
<name>A0A2S9YLQ2_9BACT</name>
<dbReference type="Proteomes" id="UP000238823">
    <property type="component" value="Unassembled WGS sequence"/>
</dbReference>
<reference evidence="1 2" key="1">
    <citation type="submission" date="2018-03" db="EMBL/GenBank/DDBJ databases">
        <title>Draft Genome Sequences of the Obligatory Marine Myxobacteria Enhygromyxa salina SWB007.</title>
        <authorList>
            <person name="Poehlein A."/>
            <person name="Moghaddam J.A."/>
            <person name="Harms H."/>
            <person name="Alanjari M."/>
            <person name="Koenig G.M."/>
            <person name="Daniel R."/>
            <person name="Schaeberle T.F."/>
        </authorList>
    </citation>
    <scope>NUCLEOTIDE SEQUENCE [LARGE SCALE GENOMIC DNA]</scope>
    <source>
        <strain evidence="1 2">SWB007</strain>
    </source>
</reference>
<organism evidence="1 2">
    <name type="scientific">Enhygromyxa salina</name>
    <dbReference type="NCBI Taxonomy" id="215803"/>
    <lineage>
        <taxon>Bacteria</taxon>
        <taxon>Pseudomonadati</taxon>
        <taxon>Myxococcota</taxon>
        <taxon>Polyangia</taxon>
        <taxon>Nannocystales</taxon>
        <taxon>Nannocystaceae</taxon>
        <taxon>Enhygromyxa</taxon>
    </lineage>
</organism>
<accession>A0A2S9YLQ2</accession>
<dbReference type="RefSeq" id="WP_106091269.1">
    <property type="nucleotide sequence ID" value="NZ_PVNL01000087.1"/>
</dbReference>
<dbReference type="AlphaFoldDB" id="A0A2S9YLQ2"/>